<dbReference type="SMART" id="SM00450">
    <property type="entry name" value="RHOD"/>
    <property type="match status" value="1"/>
</dbReference>
<dbReference type="SUPFAM" id="SSF52821">
    <property type="entry name" value="Rhodanese/Cell cycle control phosphatase"/>
    <property type="match status" value="1"/>
</dbReference>
<dbReference type="STRING" id="419481.SAMN05216233_11539"/>
<keyword evidence="4" id="KW-1185">Reference proteome</keyword>
<proteinExistence type="predicted"/>
<dbReference type="Pfam" id="PF00581">
    <property type="entry name" value="Rhodanese"/>
    <property type="match status" value="1"/>
</dbReference>
<dbReference type="RefSeq" id="WP_175469919.1">
    <property type="nucleotide sequence ID" value="NZ_FMUX01000015.1"/>
</dbReference>
<dbReference type="EMBL" id="FMUX01000015">
    <property type="protein sequence ID" value="SCY65649.1"/>
    <property type="molecule type" value="Genomic_DNA"/>
</dbReference>
<dbReference type="InterPro" id="IPR036873">
    <property type="entry name" value="Rhodanese-like_dom_sf"/>
</dbReference>
<sequence length="186" mass="20827">MRQRLAHVIAFVLMMVAPITSSLADSPAVPLMKQTSLGLYITAADAWAEWQANPKTTTILDVRTQEEYMLIGHTTMARNIPVMVMEPIRERISMAPNPDFVAQVKKHYAPDTRLFILCRSGGRSAMAVNILAKEGFTQVYNIVDGFEGDTIKETGHADYGKRKLNGWVNAGAPWTYDLNRELLYLP</sequence>
<evidence type="ECO:0000259" key="2">
    <source>
        <dbReference type="PROSITE" id="PS50206"/>
    </source>
</evidence>
<evidence type="ECO:0000313" key="3">
    <source>
        <dbReference type="EMBL" id="SCY65649.1"/>
    </source>
</evidence>
<dbReference type="GO" id="GO:0016740">
    <property type="term" value="F:transferase activity"/>
    <property type="evidence" value="ECO:0007669"/>
    <property type="project" value="UniProtKB-KW"/>
</dbReference>
<dbReference type="PROSITE" id="PS50206">
    <property type="entry name" value="RHODANESE_3"/>
    <property type="match status" value="1"/>
</dbReference>
<dbReference type="InterPro" id="IPR001763">
    <property type="entry name" value="Rhodanese-like_dom"/>
</dbReference>
<evidence type="ECO:0000313" key="4">
    <source>
        <dbReference type="Proteomes" id="UP000198870"/>
    </source>
</evidence>
<feature type="signal peptide" evidence="1">
    <location>
        <begin position="1"/>
        <end position="24"/>
    </location>
</feature>
<protein>
    <submittedName>
        <fullName evidence="3">Rhodanese-related sulfurtransferase</fullName>
    </submittedName>
</protein>
<dbReference type="PANTHER" id="PTHR45431">
    <property type="entry name" value="RHODANESE-LIKE DOMAIN-CONTAINING PROTEIN 15, CHLOROPLASTIC"/>
    <property type="match status" value="1"/>
</dbReference>
<accession>A0A1G5HQE1</accession>
<dbReference type="PANTHER" id="PTHR45431:SF3">
    <property type="entry name" value="RHODANESE-LIKE DOMAIN-CONTAINING PROTEIN 15, CHLOROPLASTIC"/>
    <property type="match status" value="1"/>
</dbReference>
<feature type="domain" description="Rhodanese" evidence="2">
    <location>
        <begin position="53"/>
        <end position="158"/>
    </location>
</feature>
<evidence type="ECO:0000256" key="1">
    <source>
        <dbReference type="SAM" id="SignalP"/>
    </source>
</evidence>
<gene>
    <name evidence="3" type="ORF">SAMN05216233_11539</name>
</gene>
<keyword evidence="3" id="KW-0808">Transferase</keyword>
<dbReference type="InterPro" id="IPR052367">
    <property type="entry name" value="Thiosulfate_ST/Rhodanese-like"/>
</dbReference>
<feature type="chain" id="PRO_5011677589" evidence="1">
    <location>
        <begin position="25"/>
        <end position="186"/>
    </location>
</feature>
<name>A0A1G5HQE1_9BACT</name>
<dbReference type="Proteomes" id="UP000198870">
    <property type="component" value="Unassembled WGS sequence"/>
</dbReference>
<reference evidence="3 4" key="1">
    <citation type="submission" date="2016-10" db="EMBL/GenBank/DDBJ databases">
        <authorList>
            <person name="de Groot N.N."/>
        </authorList>
    </citation>
    <scope>NUCLEOTIDE SEQUENCE [LARGE SCALE GENOMIC DNA]</scope>
    <source>
        <strain evidence="3 4">AA1</strain>
    </source>
</reference>
<keyword evidence="1" id="KW-0732">Signal</keyword>
<dbReference type="Gene3D" id="3.40.250.10">
    <property type="entry name" value="Rhodanese-like domain"/>
    <property type="match status" value="1"/>
</dbReference>
<dbReference type="AlphaFoldDB" id="A0A1G5HQE1"/>
<organism evidence="3 4">
    <name type="scientific">Desulfoluna spongiiphila</name>
    <dbReference type="NCBI Taxonomy" id="419481"/>
    <lineage>
        <taxon>Bacteria</taxon>
        <taxon>Pseudomonadati</taxon>
        <taxon>Thermodesulfobacteriota</taxon>
        <taxon>Desulfobacteria</taxon>
        <taxon>Desulfobacterales</taxon>
        <taxon>Desulfolunaceae</taxon>
        <taxon>Desulfoluna</taxon>
    </lineage>
</organism>